<proteinExistence type="predicted"/>
<evidence type="ECO:0000256" key="1">
    <source>
        <dbReference type="SAM" id="MobiDB-lite"/>
    </source>
</evidence>
<feature type="compositionally biased region" description="Acidic residues" evidence="1">
    <location>
        <begin position="205"/>
        <end position="219"/>
    </location>
</feature>
<reference evidence="2 3" key="1">
    <citation type="submission" date="2024-01" db="EMBL/GenBank/DDBJ databases">
        <title>Hyphobacterium bacterium isolated from marine sediment.</title>
        <authorList>
            <person name="Zhao S."/>
        </authorList>
    </citation>
    <scope>NUCLEOTIDE SEQUENCE [LARGE SCALE GENOMIC DNA]</scope>
    <source>
        <strain evidence="2 3">Y60-23</strain>
    </source>
</reference>
<evidence type="ECO:0000313" key="2">
    <source>
        <dbReference type="EMBL" id="MEE2566199.1"/>
    </source>
</evidence>
<feature type="region of interest" description="Disordered" evidence="1">
    <location>
        <begin position="205"/>
        <end position="230"/>
    </location>
</feature>
<comment type="caution">
    <text evidence="2">The sequence shown here is derived from an EMBL/GenBank/DDBJ whole genome shotgun (WGS) entry which is preliminary data.</text>
</comment>
<dbReference type="EMBL" id="JAZDRO010000002">
    <property type="protein sequence ID" value="MEE2566199.1"/>
    <property type="molecule type" value="Genomic_DNA"/>
</dbReference>
<evidence type="ECO:0008006" key="4">
    <source>
        <dbReference type="Google" id="ProtNLM"/>
    </source>
</evidence>
<protein>
    <recommendedName>
        <fullName evidence="4">Flagellar assembly protein FliH/Type III secretion system HrpE domain-containing protein</fullName>
    </recommendedName>
</protein>
<evidence type="ECO:0000313" key="3">
    <source>
        <dbReference type="Proteomes" id="UP001310692"/>
    </source>
</evidence>
<gene>
    <name evidence="2" type="ORF">V0U35_05855</name>
</gene>
<sequence>MADPAQKFSFDTVFSAEGEVLRDGKGVKRILTLDEAEAMKREGFEEGQASETARAAQAEAEALRAIAAQMQLIMARLHGESETLKGDAAALAMAAARKIAGEAIEHYGTDTVTALAGEVMKDLRSEPRLSVVCAPALAAGLSVKLEETATKLGFEGATMVRGEEGMTGADCRLEWTQGAVGRSESEIEARIEDLVTRWLRVGAEDADDAAPEPDIDDDTGVLPGDNANVA</sequence>
<name>A0ABU7LXF3_9PROT</name>
<dbReference type="Proteomes" id="UP001310692">
    <property type="component" value="Unassembled WGS sequence"/>
</dbReference>
<keyword evidence="3" id="KW-1185">Reference proteome</keyword>
<dbReference type="RefSeq" id="WP_330195739.1">
    <property type="nucleotide sequence ID" value="NZ_JAZDRO010000002.1"/>
</dbReference>
<organism evidence="2 3">
    <name type="scientific">Hyphobacterium marinum</name>
    <dbReference type="NCBI Taxonomy" id="3116574"/>
    <lineage>
        <taxon>Bacteria</taxon>
        <taxon>Pseudomonadati</taxon>
        <taxon>Pseudomonadota</taxon>
        <taxon>Alphaproteobacteria</taxon>
        <taxon>Maricaulales</taxon>
        <taxon>Maricaulaceae</taxon>
        <taxon>Hyphobacterium</taxon>
    </lineage>
</organism>
<accession>A0ABU7LXF3</accession>